<evidence type="ECO:0000313" key="1">
    <source>
        <dbReference type="EMBL" id="RHN65977.1"/>
    </source>
</evidence>
<dbReference type="AlphaFoldDB" id="A0A396ISQ8"/>
<proteinExistence type="predicted"/>
<protein>
    <submittedName>
        <fullName evidence="1">Uncharacterized protein</fullName>
    </submittedName>
</protein>
<gene>
    <name evidence="1" type="ORF">MtrunA17_Chr3g0085811</name>
</gene>
<dbReference type="Proteomes" id="UP000265566">
    <property type="component" value="Chromosome 3"/>
</dbReference>
<organism evidence="1">
    <name type="scientific">Medicago truncatula</name>
    <name type="common">Barrel medic</name>
    <name type="synonym">Medicago tribuloides</name>
    <dbReference type="NCBI Taxonomy" id="3880"/>
    <lineage>
        <taxon>Eukaryota</taxon>
        <taxon>Viridiplantae</taxon>
        <taxon>Streptophyta</taxon>
        <taxon>Embryophyta</taxon>
        <taxon>Tracheophyta</taxon>
        <taxon>Spermatophyta</taxon>
        <taxon>Magnoliopsida</taxon>
        <taxon>eudicotyledons</taxon>
        <taxon>Gunneridae</taxon>
        <taxon>Pentapetalae</taxon>
        <taxon>rosids</taxon>
        <taxon>fabids</taxon>
        <taxon>Fabales</taxon>
        <taxon>Fabaceae</taxon>
        <taxon>Papilionoideae</taxon>
        <taxon>50 kb inversion clade</taxon>
        <taxon>NPAAA clade</taxon>
        <taxon>Hologalegina</taxon>
        <taxon>IRL clade</taxon>
        <taxon>Trifolieae</taxon>
        <taxon>Medicago</taxon>
    </lineage>
</organism>
<sequence>MLIIGTWLPLSLPASKNLINLSLSSSLPYMVDSSMRAVDDNLFEGFQLTKPSLLAQGLSPNPNSFFFFARSSSLSSCSLSLHSNGFVVKAETKPNKLVVSGSDSAFSLFSIASVEISSNSWSAS</sequence>
<dbReference type="EMBL" id="PSQE01000003">
    <property type="protein sequence ID" value="RHN65977.1"/>
    <property type="molecule type" value="Genomic_DNA"/>
</dbReference>
<name>A0A396ISQ8_MEDTR</name>
<comment type="caution">
    <text evidence="1">The sequence shown here is derived from an EMBL/GenBank/DDBJ whole genome shotgun (WGS) entry which is preliminary data.</text>
</comment>
<reference evidence="1" key="1">
    <citation type="journal article" date="2018" name="Nat. Plants">
        <title>Whole-genome landscape of Medicago truncatula symbiotic genes.</title>
        <authorList>
            <person name="Pecrix Y."/>
            <person name="Gamas P."/>
            <person name="Carrere S."/>
        </authorList>
    </citation>
    <scope>NUCLEOTIDE SEQUENCE</scope>
    <source>
        <tissue evidence="1">Leaves</tissue>
    </source>
</reference>
<dbReference type="Gramene" id="rna13886">
    <property type="protein sequence ID" value="RHN65977.1"/>
    <property type="gene ID" value="gene13886"/>
</dbReference>
<accession>A0A396ISQ8</accession>